<keyword evidence="3 5" id="KW-1133">Transmembrane helix</keyword>
<feature type="transmembrane region" description="Helical" evidence="5">
    <location>
        <begin position="210"/>
        <end position="228"/>
    </location>
</feature>
<dbReference type="PRINTS" id="PR01840">
    <property type="entry name" value="TATCFAMILY"/>
</dbReference>
<feature type="transmembrane region" description="Helical" evidence="5">
    <location>
        <begin position="234"/>
        <end position="253"/>
    </location>
</feature>
<reference evidence="6" key="1">
    <citation type="submission" date="2020-05" db="EMBL/GenBank/DDBJ databases">
        <authorList>
            <person name="Chiriac C."/>
            <person name="Salcher M."/>
            <person name="Ghai R."/>
            <person name="Kavagutti S V."/>
        </authorList>
    </citation>
    <scope>NUCLEOTIDE SEQUENCE</scope>
</reference>
<dbReference type="NCBIfam" id="TIGR00945">
    <property type="entry name" value="tatC"/>
    <property type="match status" value="1"/>
</dbReference>
<evidence type="ECO:0000256" key="2">
    <source>
        <dbReference type="ARBA" id="ARBA00022692"/>
    </source>
</evidence>
<dbReference type="EMBL" id="CAFBLX010000211">
    <property type="protein sequence ID" value="CAB4904871.1"/>
    <property type="molecule type" value="Genomic_DNA"/>
</dbReference>
<dbReference type="HAMAP" id="MF_00902">
    <property type="entry name" value="TatC"/>
    <property type="match status" value="1"/>
</dbReference>
<name>A0A6J7G9H1_9ZZZZ</name>
<organism evidence="6">
    <name type="scientific">freshwater metagenome</name>
    <dbReference type="NCBI Taxonomy" id="449393"/>
    <lineage>
        <taxon>unclassified sequences</taxon>
        <taxon>metagenomes</taxon>
        <taxon>ecological metagenomes</taxon>
    </lineage>
</organism>
<evidence type="ECO:0000313" key="6">
    <source>
        <dbReference type="EMBL" id="CAB4904871.1"/>
    </source>
</evidence>
<dbReference type="GO" id="GO:0065002">
    <property type="term" value="P:intracellular protein transmembrane transport"/>
    <property type="evidence" value="ECO:0007669"/>
    <property type="project" value="TreeGrafter"/>
</dbReference>
<accession>A0A6J7G9H1</accession>
<keyword evidence="4 5" id="KW-0472">Membrane</keyword>
<feature type="transmembrane region" description="Helical" evidence="5">
    <location>
        <begin position="125"/>
        <end position="147"/>
    </location>
</feature>
<evidence type="ECO:0000256" key="3">
    <source>
        <dbReference type="ARBA" id="ARBA00022989"/>
    </source>
</evidence>
<feature type="transmembrane region" description="Helical" evidence="5">
    <location>
        <begin position="37"/>
        <end position="55"/>
    </location>
</feature>
<comment type="subcellular location">
    <subcellularLocation>
        <location evidence="1">Membrane</location>
        <topology evidence="1">Multi-pass membrane protein</topology>
    </subcellularLocation>
</comment>
<proteinExistence type="inferred from homology"/>
<evidence type="ECO:0000256" key="4">
    <source>
        <dbReference type="ARBA" id="ARBA00023136"/>
    </source>
</evidence>
<dbReference type="AlphaFoldDB" id="A0A6J7G9H1"/>
<feature type="transmembrane region" description="Helical" evidence="5">
    <location>
        <begin position="92"/>
        <end position="113"/>
    </location>
</feature>
<keyword evidence="2 5" id="KW-0812">Transmembrane</keyword>
<gene>
    <name evidence="6" type="ORF">UFOPK3472_02661</name>
</gene>
<dbReference type="GO" id="GO:0009977">
    <property type="term" value="F:proton motive force dependent protein transmembrane transporter activity"/>
    <property type="evidence" value="ECO:0007669"/>
    <property type="project" value="TreeGrafter"/>
</dbReference>
<feature type="transmembrane region" description="Helical" evidence="5">
    <location>
        <begin position="178"/>
        <end position="198"/>
    </location>
</feature>
<dbReference type="PANTHER" id="PTHR30371">
    <property type="entry name" value="SEC-INDEPENDENT PROTEIN TRANSLOCASE PROTEIN TATC"/>
    <property type="match status" value="1"/>
</dbReference>
<dbReference type="GO" id="GO:0033281">
    <property type="term" value="C:TAT protein transport complex"/>
    <property type="evidence" value="ECO:0007669"/>
    <property type="project" value="TreeGrafter"/>
</dbReference>
<evidence type="ECO:0000256" key="5">
    <source>
        <dbReference type="SAM" id="Phobius"/>
    </source>
</evidence>
<dbReference type="GO" id="GO:0043953">
    <property type="term" value="P:protein transport by the Tat complex"/>
    <property type="evidence" value="ECO:0007669"/>
    <property type="project" value="TreeGrafter"/>
</dbReference>
<dbReference type="InterPro" id="IPR002033">
    <property type="entry name" value="TatC"/>
</dbReference>
<evidence type="ECO:0000256" key="1">
    <source>
        <dbReference type="ARBA" id="ARBA00004141"/>
    </source>
</evidence>
<dbReference type="PANTHER" id="PTHR30371:SF0">
    <property type="entry name" value="SEC-INDEPENDENT PROTEIN TRANSLOCASE PROTEIN TATC, CHLOROPLASTIC-RELATED"/>
    <property type="match status" value="1"/>
</dbReference>
<dbReference type="Pfam" id="PF00902">
    <property type="entry name" value="TatC"/>
    <property type="match status" value="1"/>
</dbReference>
<protein>
    <submittedName>
        <fullName evidence="6">Unannotated protein</fullName>
    </submittedName>
</protein>
<sequence length="271" mass="29274">MTTATAARAQREPVTRATAPRGAMPLAWHMREARRRAVRAAVSLLVGIAIGFALSDRILDILRAPVEQLALSRQASLNFETVTGAFDLELRIALFTGVIVSSPVWLRELFAYLTPGLTRREKKYVYGFSAAAVPLFLGGCMFGFTIFPRMVSVLAGFSSDQDSIILNASYYVDFVMKIVLATGIAFVLPAVLVMLNCLGILSAHRLRSSWRISVVAIALFSALVTPAADVLSMFLVALPMATLFGAAIAITAVHDRRALTPPKPELTTCSA</sequence>